<feature type="transmembrane region" description="Helical" evidence="1">
    <location>
        <begin position="129"/>
        <end position="147"/>
    </location>
</feature>
<feature type="transmembrane region" description="Helical" evidence="1">
    <location>
        <begin position="102"/>
        <end position="122"/>
    </location>
</feature>
<proteinExistence type="predicted"/>
<keyword evidence="3" id="KW-1185">Reference proteome</keyword>
<dbReference type="AlphaFoldDB" id="A0A7W7MSD0"/>
<sequence>MCSQLGAAWAVGALVVPVMSRVMLIAAFGGGSGAFWAVGFFGALAVVIGLLAVVSATRDVTFLGATGGGRVLWAVLVTGLGTAGWALGWSATDTVGLQVGRWPLWASVLGGIPYALVAGLLLRGLRRSGTALGLTVAILLAGAVALHRQWPQEFEQRLALAGVQRETSYAVTIPGYLPTDHDYGRGLGGGGFRPADPDATPPDLYITIVARRVLRQDGGMCGQPTALDARLDWGLCTSEPGGLIYRHNEIEHGYQVTVGRLYVTIAGNAAVDHASLRAAALSLHPATAAELGGGRDQDGEYFAARIPGYVGQVMGIPPGMQYQPAEPADRGASSVAITLAVSNGDERSACVNAAQCRPEGPDLYYVRREDQHGYAIRHGDETVEVLGGLRVDAATLRQAARDARRTTDEELDRVLPQLPPQSFADRIRIWLRDRF</sequence>
<name>A0A7W7MSD0_9ACTN</name>
<accession>A0A7W7MSD0</accession>
<organism evidence="2 3">
    <name type="scientific">Actinoplanes digitatis</name>
    <dbReference type="NCBI Taxonomy" id="1868"/>
    <lineage>
        <taxon>Bacteria</taxon>
        <taxon>Bacillati</taxon>
        <taxon>Actinomycetota</taxon>
        <taxon>Actinomycetes</taxon>
        <taxon>Micromonosporales</taxon>
        <taxon>Micromonosporaceae</taxon>
        <taxon>Actinoplanes</taxon>
    </lineage>
</organism>
<keyword evidence="1" id="KW-0472">Membrane</keyword>
<evidence type="ECO:0000313" key="3">
    <source>
        <dbReference type="Proteomes" id="UP000578112"/>
    </source>
</evidence>
<dbReference type="Proteomes" id="UP000578112">
    <property type="component" value="Unassembled WGS sequence"/>
</dbReference>
<dbReference type="EMBL" id="JACHNH010000001">
    <property type="protein sequence ID" value="MBB4764632.1"/>
    <property type="molecule type" value="Genomic_DNA"/>
</dbReference>
<gene>
    <name evidence="2" type="ORF">BJ971_005188</name>
</gene>
<keyword evidence="1" id="KW-0812">Transmembrane</keyword>
<comment type="caution">
    <text evidence="2">The sequence shown here is derived from an EMBL/GenBank/DDBJ whole genome shotgun (WGS) entry which is preliminary data.</text>
</comment>
<feature type="transmembrane region" description="Helical" evidence="1">
    <location>
        <begin position="34"/>
        <end position="57"/>
    </location>
</feature>
<evidence type="ECO:0000256" key="1">
    <source>
        <dbReference type="SAM" id="Phobius"/>
    </source>
</evidence>
<feature type="transmembrane region" description="Helical" evidence="1">
    <location>
        <begin position="7"/>
        <end position="28"/>
    </location>
</feature>
<protein>
    <submittedName>
        <fullName evidence="2">Uncharacterized protein</fullName>
    </submittedName>
</protein>
<evidence type="ECO:0000313" key="2">
    <source>
        <dbReference type="EMBL" id="MBB4764632.1"/>
    </source>
</evidence>
<feature type="transmembrane region" description="Helical" evidence="1">
    <location>
        <begin position="69"/>
        <end position="90"/>
    </location>
</feature>
<dbReference type="RefSeq" id="WP_184995800.1">
    <property type="nucleotide sequence ID" value="NZ_BOMK01000003.1"/>
</dbReference>
<keyword evidence="1" id="KW-1133">Transmembrane helix</keyword>
<reference evidence="2 3" key="1">
    <citation type="submission" date="2020-08" db="EMBL/GenBank/DDBJ databases">
        <title>Sequencing the genomes of 1000 actinobacteria strains.</title>
        <authorList>
            <person name="Klenk H.-P."/>
        </authorList>
    </citation>
    <scope>NUCLEOTIDE SEQUENCE [LARGE SCALE GENOMIC DNA]</scope>
    <source>
        <strain evidence="2 3">DSM 43149</strain>
    </source>
</reference>